<reference evidence="2 3" key="1">
    <citation type="submission" date="2016-11" db="EMBL/GenBank/DDBJ databases">
        <title>The macronuclear genome of Stentor coeruleus: a giant cell with tiny introns.</title>
        <authorList>
            <person name="Slabodnick M."/>
            <person name="Ruby J.G."/>
            <person name="Reiff S.B."/>
            <person name="Swart E.C."/>
            <person name="Gosai S."/>
            <person name="Prabakaran S."/>
            <person name="Witkowska E."/>
            <person name="Larue G.E."/>
            <person name="Fisher S."/>
            <person name="Freeman R.M."/>
            <person name="Gunawardena J."/>
            <person name="Chu W."/>
            <person name="Stover N.A."/>
            <person name="Gregory B.D."/>
            <person name="Nowacki M."/>
            <person name="Derisi J."/>
            <person name="Roy S.W."/>
            <person name="Marshall W.F."/>
            <person name="Sood P."/>
        </authorList>
    </citation>
    <scope>NUCLEOTIDE SEQUENCE [LARGE SCALE GENOMIC DNA]</scope>
    <source>
        <strain evidence="2">WM001</strain>
    </source>
</reference>
<feature type="transmembrane region" description="Helical" evidence="1">
    <location>
        <begin position="165"/>
        <end position="185"/>
    </location>
</feature>
<feature type="transmembrane region" description="Helical" evidence="1">
    <location>
        <begin position="197"/>
        <end position="220"/>
    </location>
</feature>
<sequence length="262" mass="30203">MELRHIVLVLELIILPIFGIVTFCLNQVSAFDNLDGFKNRSEYKYNNQFGYYTSEDASSFVNCTRNLDETTADFINYINTGYIEFMFGVCFFLSLLSVIFTNASKYIKILSTKNLATARKFCILGTIMDYLSFAYSIPSFYASKVVYNECIEADGIVWSFMTKDVYLACNIGLWFLLALIVYFLLRKRCGFEKYDKTTLMYIIFVVMGLYALSFLAWAFLVKFGTILSLQIGWDVYLSIDLVHSSATLKFYDWNIASVKVYS</sequence>
<gene>
    <name evidence="2" type="ORF">SteCoe_2524</name>
</gene>
<keyword evidence="1" id="KW-0472">Membrane</keyword>
<protein>
    <submittedName>
        <fullName evidence="2">Uncharacterized protein</fullName>
    </submittedName>
</protein>
<keyword evidence="1" id="KW-1133">Transmembrane helix</keyword>
<name>A0A1R2CZ93_9CILI</name>
<dbReference type="EMBL" id="MPUH01000028">
    <property type="protein sequence ID" value="OMJ94324.1"/>
    <property type="molecule type" value="Genomic_DNA"/>
</dbReference>
<keyword evidence="1" id="KW-0812">Transmembrane</keyword>
<feature type="transmembrane region" description="Helical" evidence="1">
    <location>
        <begin position="121"/>
        <end position="141"/>
    </location>
</feature>
<accession>A0A1R2CZ93</accession>
<evidence type="ECO:0000256" key="1">
    <source>
        <dbReference type="SAM" id="Phobius"/>
    </source>
</evidence>
<proteinExistence type="predicted"/>
<dbReference type="AlphaFoldDB" id="A0A1R2CZ93"/>
<feature type="transmembrane region" description="Helical" evidence="1">
    <location>
        <begin position="82"/>
        <end position="100"/>
    </location>
</feature>
<comment type="caution">
    <text evidence="2">The sequence shown here is derived from an EMBL/GenBank/DDBJ whole genome shotgun (WGS) entry which is preliminary data.</text>
</comment>
<feature type="transmembrane region" description="Helical" evidence="1">
    <location>
        <begin position="7"/>
        <end position="28"/>
    </location>
</feature>
<evidence type="ECO:0000313" key="3">
    <source>
        <dbReference type="Proteomes" id="UP000187209"/>
    </source>
</evidence>
<dbReference type="Proteomes" id="UP000187209">
    <property type="component" value="Unassembled WGS sequence"/>
</dbReference>
<evidence type="ECO:0000313" key="2">
    <source>
        <dbReference type="EMBL" id="OMJ94324.1"/>
    </source>
</evidence>
<keyword evidence="3" id="KW-1185">Reference proteome</keyword>
<organism evidence="2 3">
    <name type="scientific">Stentor coeruleus</name>
    <dbReference type="NCBI Taxonomy" id="5963"/>
    <lineage>
        <taxon>Eukaryota</taxon>
        <taxon>Sar</taxon>
        <taxon>Alveolata</taxon>
        <taxon>Ciliophora</taxon>
        <taxon>Postciliodesmatophora</taxon>
        <taxon>Heterotrichea</taxon>
        <taxon>Heterotrichida</taxon>
        <taxon>Stentoridae</taxon>
        <taxon>Stentor</taxon>
    </lineage>
</organism>